<evidence type="ECO:0000256" key="1">
    <source>
        <dbReference type="SAM" id="MobiDB-lite"/>
    </source>
</evidence>
<comment type="caution">
    <text evidence="2">The sequence shown here is derived from an EMBL/GenBank/DDBJ whole genome shotgun (WGS) entry which is preliminary data.</text>
</comment>
<dbReference type="EMBL" id="MABQ02000012">
    <property type="protein sequence ID" value="PCD22248.1"/>
    <property type="molecule type" value="Genomic_DNA"/>
</dbReference>
<organism evidence="2 3">
    <name type="scientific">Fusarium oxysporum f. sp. radicis-cucumerinum</name>
    <dbReference type="NCBI Taxonomy" id="327505"/>
    <lineage>
        <taxon>Eukaryota</taxon>
        <taxon>Fungi</taxon>
        <taxon>Dikarya</taxon>
        <taxon>Ascomycota</taxon>
        <taxon>Pezizomycotina</taxon>
        <taxon>Sordariomycetes</taxon>
        <taxon>Hypocreomycetidae</taxon>
        <taxon>Hypocreales</taxon>
        <taxon>Nectriaceae</taxon>
        <taxon>Fusarium</taxon>
        <taxon>Fusarium oxysporum species complex</taxon>
    </lineage>
</organism>
<dbReference type="PANTHER" id="PTHR33481">
    <property type="entry name" value="REVERSE TRANSCRIPTASE"/>
    <property type="match status" value="1"/>
</dbReference>
<feature type="region of interest" description="Disordered" evidence="1">
    <location>
        <begin position="302"/>
        <end position="333"/>
    </location>
</feature>
<sequence>MPLAEATVEDHLATSSDHFTLSLTFLDIRSTPVQPAKIRVKTEDELKRFVEIVELGATGIPLTDSTPEELDELASSLVSLLTSAAKASGRPARKGGRPAPWWTEECADAAAAFRAIRRSYLLGFNQDVQIAKRGFHRVVRRAKRRYWRNLIDGFSSSSDVFKAVRWLKSPGAFQPPPLQVDNVVYESQMDKANALRQATLERRTAEDDITNPWMPLTPLRHDDVEKHPESALRWLGIWLDSRLSFRVHVEKWAAKAKAVAYHLRGLTNTIHGPLPSAVRSVVRACVEPVLLHGSEAWYPGRSRPRWNQPTKDLPSTHPLAGRTRPPRRPHQPTYHNLIKRRYQIQTESVFRTRLRRTDELLASCSRPKLVQRYFHKEQIPPLQIASKEKSADAFIRWVESLDLLTLVVYSDGSLSSEGVASYGFTIHQNNVPIFDGSGRLGPAEVFDAEATGALEGLKAALNLRDAATQNIFICLDNLAAATCLREIGRHGRD</sequence>
<dbReference type="AlphaFoldDB" id="A0A2H3G370"/>
<evidence type="ECO:0000313" key="2">
    <source>
        <dbReference type="EMBL" id="PCD22248.1"/>
    </source>
</evidence>
<dbReference type="InterPro" id="IPR036397">
    <property type="entry name" value="RNaseH_sf"/>
</dbReference>
<dbReference type="STRING" id="327505.A0A2H3G370"/>
<accession>A0A2H3G370</accession>
<dbReference type="Proteomes" id="UP000219602">
    <property type="component" value="Chromosome RC"/>
</dbReference>
<dbReference type="InterPro" id="IPR012337">
    <property type="entry name" value="RNaseH-like_sf"/>
</dbReference>
<protein>
    <recommendedName>
        <fullName evidence="4">RNase H type-1 domain-containing protein</fullName>
    </recommendedName>
</protein>
<proteinExistence type="predicted"/>
<name>A0A2H3G370_FUSOX</name>
<gene>
    <name evidence="2" type="ORF">AU210_016038</name>
</gene>
<dbReference type="GO" id="GO:0003676">
    <property type="term" value="F:nucleic acid binding"/>
    <property type="evidence" value="ECO:0007669"/>
    <property type="project" value="InterPro"/>
</dbReference>
<dbReference type="PANTHER" id="PTHR33481:SF1">
    <property type="entry name" value="ENDONUCLEASE_EXONUCLEASE_PHOSPHATASE DOMAIN-CONTAINING PROTEIN-RELATED"/>
    <property type="match status" value="1"/>
</dbReference>
<dbReference type="Gene3D" id="3.30.420.10">
    <property type="entry name" value="Ribonuclease H-like superfamily/Ribonuclease H"/>
    <property type="match status" value="1"/>
</dbReference>
<dbReference type="CDD" id="cd09276">
    <property type="entry name" value="Rnase_HI_RT_non_LTR"/>
    <property type="match status" value="1"/>
</dbReference>
<evidence type="ECO:0000313" key="3">
    <source>
        <dbReference type="Proteomes" id="UP000219602"/>
    </source>
</evidence>
<evidence type="ECO:0008006" key="4">
    <source>
        <dbReference type="Google" id="ProtNLM"/>
    </source>
</evidence>
<dbReference type="SUPFAM" id="SSF53098">
    <property type="entry name" value="Ribonuclease H-like"/>
    <property type="match status" value="1"/>
</dbReference>
<reference evidence="2 3" key="1">
    <citation type="journal article" date="2016" name="Environ. Microbiol.">
        <title>Effector profiles distinguish formae speciales of Fusarium oxysporum.</title>
        <authorList>
            <person name="van Dam P."/>
            <person name="Fokkens L."/>
            <person name="Schmidt S.M."/>
            <person name="Linmans J.H."/>
            <person name="Kistler H.C."/>
            <person name="Ma L.J."/>
            <person name="Rep M."/>
        </authorList>
    </citation>
    <scope>NUCLEOTIDE SEQUENCE [LARGE SCALE GENOMIC DNA]</scope>
    <source>
        <strain evidence="2 3">Forc016</strain>
    </source>
</reference>
<reference evidence="2 3" key="2">
    <citation type="journal article" date="2017" name="Sci. Rep.">
        <title>A mobile pathogenicity chromosome in Fusarium oxysporum for infection of multiple cucurbit species.</title>
        <authorList>
            <person name="van Dam P."/>
            <person name="Fokkens L."/>
            <person name="Ayukawa Y."/>
            <person name="van der Gragt M."/>
            <person name="Ter Horst A."/>
            <person name="Brankovics B."/>
            <person name="Houterman P.M."/>
            <person name="Arie T."/>
            <person name="Rep M."/>
        </authorList>
    </citation>
    <scope>NUCLEOTIDE SEQUENCE [LARGE SCALE GENOMIC DNA]</scope>
    <source>
        <strain evidence="2 3">Forc016</strain>
    </source>
</reference>